<feature type="binding site" evidence="8">
    <location>
        <begin position="207"/>
        <end position="209"/>
    </location>
    <ligand>
        <name>NAD(+)</name>
        <dbReference type="ChEBI" id="CHEBI:57540"/>
    </ligand>
</feature>
<comment type="similarity">
    <text evidence="1 6">Belongs to the sirtuin family. Class I subfamily.</text>
</comment>
<organism evidence="13 14">
    <name type="scientific">Schizosaccharomyces cryophilus (strain OY26 / ATCC MYA-4695 / CBS 11777 / NBRC 106824 / NRRL Y48691)</name>
    <name type="common">Fission yeast</name>
    <dbReference type="NCBI Taxonomy" id="653667"/>
    <lineage>
        <taxon>Eukaryota</taxon>
        <taxon>Fungi</taxon>
        <taxon>Dikarya</taxon>
        <taxon>Ascomycota</taxon>
        <taxon>Taphrinomycotina</taxon>
        <taxon>Schizosaccharomycetes</taxon>
        <taxon>Schizosaccharomycetales</taxon>
        <taxon>Schizosaccharomycetaceae</taxon>
        <taxon>Schizosaccharomyces</taxon>
    </lineage>
</organism>
<feature type="compositionally biased region" description="Basic and acidic residues" evidence="11">
    <location>
        <begin position="295"/>
        <end position="307"/>
    </location>
</feature>
<dbReference type="OrthoDB" id="420264at2759"/>
<feature type="binding site" evidence="9">
    <location>
        <position position="150"/>
    </location>
    <ligand>
        <name>Zn(2+)</name>
        <dbReference type="ChEBI" id="CHEBI:29105"/>
    </ligand>
</feature>
<keyword evidence="3 6" id="KW-0479">Metal-binding</keyword>
<dbReference type="InterPro" id="IPR050134">
    <property type="entry name" value="NAD-dep_sirtuin_deacylases"/>
</dbReference>
<dbReference type="SUPFAM" id="SSF52467">
    <property type="entry name" value="DHS-like NAD/FAD-binding domain"/>
    <property type="match status" value="1"/>
</dbReference>
<dbReference type="PIRSF" id="PIRSF037938">
    <property type="entry name" value="SIR2_euk"/>
    <property type="match status" value="1"/>
</dbReference>
<dbReference type="InterPro" id="IPR029035">
    <property type="entry name" value="DHS-like_NAD/FAD-binding_dom"/>
</dbReference>
<feature type="compositionally biased region" description="Polar residues" evidence="11">
    <location>
        <begin position="284"/>
        <end position="294"/>
    </location>
</feature>
<dbReference type="AlphaFoldDB" id="S9VXB6"/>
<feature type="binding site" evidence="8">
    <location>
        <position position="227"/>
    </location>
    <ligand>
        <name>NAD(+)</name>
        <dbReference type="ChEBI" id="CHEBI:57540"/>
    </ligand>
</feature>
<feature type="region of interest" description="Disordered" evidence="11">
    <location>
        <begin position="266"/>
        <end position="328"/>
    </location>
</feature>
<gene>
    <name evidence="13" type="ORF">SPOG_00818</name>
</gene>
<feature type="active site" description="Proton acceptor" evidence="7">
    <location>
        <position position="139"/>
    </location>
</feature>
<proteinExistence type="inferred from homology"/>
<dbReference type="PANTHER" id="PTHR11085:SF6">
    <property type="entry name" value="NAD-DEPENDENT PROTEIN DEACETYLASE SIRTUIN-2"/>
    <property type="match status" value="1"/>
</dbReference>
<dbReference type="HOGENOM" id="CLU_023643_7_4_1"/>
<dbReference type="PANTHER" id="PTHR11085">
    <property type="entry name" value="NAD-DEPENDENT PROTEIN DEACYLASE SIRTUIN-5, MITOCHONDRIAL-RELATED"/>
    <property type="match status" value="1"/>
</dbReference>
<evidence type="ECO:0000256" key="6">
    <source>
        <dbReference type="PIRNR" id="PIRNR037938"/>
    </source>
</evidence>
<evidence type="ECO:0000256" key="1">
    <source>
        <dbReference type="ARBA" id="ARBA00006924"/>
    </source>
</evidence>
<sequence length="328" mass="37359">MGLFTKSTHENAHKNLEKIASLIKEKKVNQICVMVGAGISTAAGIPDFRSPETGIYNNLQRFDLPYAEAVFDLSYFRKNPRPFYELAYELMPEKFRPTYTHYFIRLLHDKGLLKKCYTQNIDTLERLAGVPEDYLVEAHGSFQYSRCIECYQTCDTEYDSLLGFFEEMEDDTMNCDMALVVGTSLLVHPFAELPEVVSDNCERVLINREVAGDFGERKKDIIVLGDCEMHIRLLCEMLGWSEELEKLTSTDIDTLAEEIAQLSVEKKADTPLNDKEEKTKEQNRPTSSSSSEQVAEQKKSKKEKDEVTSTSSPPKKEEPVSKGSEDKE</sequence>
<dbReference type="PROSITE" id="PS50305">
    <property type="entry name" value="SIRTUIN"/>
    <property type="match status" value="1"/>
</dbReference>
<feature type="compositionally biased region" description="Basic and acidic residues" evidence="11">
    <location>
        <begin position="266"/>
        <end position="283"/>
    </location>
</feature>
<dbReference type="OMA" id="ATHSCID"/>
<evidence type="ECO:0000256" key="3">
    <source>
        <dbReference type="ARBA" id="ARBA00022723"/>
    </source>
</evidence>
<feature type="binding site" evidence="9">
    <location>
        <position position="147"/>
    </location>
    <ligand>
        <name>Zn(2+)</name>
        <dbReference type="ChEBI" id="CHEBI:29105"/>
    </ligand>
</feature>
<dbReference type="Pfam" id="PF02146">
    <property type="entry name" value="SIR2"/>
    <property type="match status" value="1"/>
</dbReference>
<comment type="cofactor">
    <cofactor evidence="9">
        <name>Zn(2+)</name>
        <dbReference type="ChEBI" id="CHEBI:29105"/>
    </cofactor>
    <text evidence="9">Binds 1 zinc ion per subunit.</text>
</comment>
<dbReference type="InterPro" id="IPR003000">
    <property type="entry name" value="Sirtuin"/>
</dbReference>
<dbReference type="GO" id="GO:0000183">
    <property type="term" value="P:rDNA heterochromatin formation"/>
    <property type="evidence" value="ECO:0007669"/>
    <property type="project" value="EnsemblFungi"/>
</dbReference>
<dbReference type="GO" id="GO:0031508">
    <property type="term" value="P:pericentric heterochromatin formation"/>
    <property type="evidence" value="ECO:0007669"/>
    <property type="project" value="EnsemblFungi"/>
</dbReference>
<keyword evidence="14" id="KW-1185">Reference proteome</keyword>
<evidence type="ECO:0000259" key="12">
    <source>
        <dbReference type="PROSITE" id="PS50305"/>
    </source>
</evidence>
<feature type="binding site" evidence="8">
    <location>
        <begin position="37"/>
        <end position="41"/>
    </location>
    <ligand>
        <name>NAD(+)</name>
        <dbReference type="ChEBI" id="CHEBI:57540"/>
    </ligand>
</feature>
<dbReference type="GO" id="GO:0005721">
    <property type="term" value="C:pericentric heterochromatin"/>
    <property type="evidence" value="ECO:0007669"/>
    <property type="project" value="EnsemblFungi"/>
</dbReference>
<comment type="catalytic activity">
    <reaction evidence="6">
        <text>N(6)-acetyl-L-lysyl-[protein] + NAD(+) + H2O = 2''-O-acetyl-ADP-D-ribose + nicotinamide + L-lysyl-[protein]</text>
        <dbReference type="Rhea" id="RHEA:43636"/>
        <dbReference type="Rhea" id="RHEA-COMP:9752"/>
        <dbReference type="Rhea" id="RHEA-COMP:10731"/>
        <dbReference type="ChEBI" id="CHEBI:15377"/>
        <dbReference type="ChEBI" id="CHEBI:17154"/>
        <dbReference type="ChEBI" id="CHEBI:29969"/>
        <dbReference type="ChEBI" id="CHEBI:57540"/>
        <dbReference type="ChEBI" id="CHEBI:61930"/>
        <dbReference type="ChEBI" id="CHEBI:83767"/>
        <dbReference type="EC" id="2.3.1.286"/>
    </reaction>
</comment>
<dbReference type="STRING" id="653667.S9VXB6"/>
<dbReference type="InterPro" id="IPR017328">
    <property type="entry name" value="Sirtuin_class_I"/>
</dbReference>
<dbReference type="GO" id="GO:0070403">
    <property type="term" value="F:NAD+ binding"/>
    <property type="evidence" value="ECO:0007669"/>
    <property type="project" value="UniProtKB-UniRule"/>
</dbReference>
<dbReference type="GO" id="GO:0005634">
    <property type="term" value="C:nucleus"/>
    <property type="evidence" value="ECO:0007669"/>
    <property type="project" value="TreeGrafter"/>
</dbReference>
<name>S9VXB6_SCHCR</name>
<feature type="domain" description="Deacetylase sirtuin-type" evidence="12">
    <location>
        <begin position="8"/>
        <end position="241"/>
    </location>
</feature>
<evidence type="ECO:0000313" key="14">
    <source>
        <dbReference type="Proteomes" id="UP000015464"/>
    </source>
</evidence>
<dbReference type="RefSeq" id="XP_013024448.1">
    <property type="nucleotide sequence ID" value="XM_013168994.1"/>
</dbReference>
<accession>S9VXB6</accession>
<dbReference type="eggNOG" id="KOG2682">
    <property type="taxonomic scope" value="Eukaryota"/>
</dbReference>
<evidence type="ECO:0000256" key="8">
    <source>
        <dbReference type="PIRSR" id="PIRSR037938-2"/>
    </source>
</evidence>
<evidence type="ECO:0000256" key="7">
    <source>
        <dbReference type="PIRSR" id="PIRSR037938-1"/>
    </source>
</evidence>
<evidence type="ECO:0000256" key="2">
    <source>
        <dbReference type="ARBA" id="ARBA00022679"/>
    </source>
</evidence>
<keyword evidence="5 6" id="KW-0520">NAD</keyword>
<evidence type="ECO:0000313" key="13">
    <source>
        <dbReference type="EMBL" id="EPY50640.1"/>
    </source>
</evidence>
<dbReference type="Gene3D" id="3.40.50.1220">
    <property type="entry name" value="TPP-binding domain"/>
    <property type="match status" value="2"/>
</dbReference>
<dbReference type="GO" id="GO:0031934">
    <property type="term" value="C:mating-type region heterochromatin"/>
    <property type="evidence" value="ECO:0007669"/>
    <property type="project" value="EnsemblFungi"/>
</dbReference>
<feature type="compositionally biased region" description="Basic and acidic residues" evidence="11">
    <location>
        <begin position="314"/>
        <end position="328"/>
    </location>
</feature>
<evidence type="ECO:0000256" key="9">
    <source>
        <dbReference type="PIRSR" id="PIRSR037938-3"/>
    </source>
</evidence>
<dbReference type="GO" id="GO:0099115">
    <property type="term" value="C:chromosome, subtelomeric region"/>
    <property type="evidence" value="ECO:0007669"/>
    <property type="project" value="EnsemblFungi"/>
</dbReference>
<evidence type="ECO:0000256" key="4">
    <source>
        <dbReference type="ARBA" id="ARBA00022833"/>
    </source>
</evidence>
<dbReference type="Proteomes" id="UP000015464">
    <property type="component" value="Unassembled WGS sequence"/>
</dbReference>
<dbReference type="GeneID" id="25035149"/>
<keyword evidence="2 6" id="KW-0808">Transferase</keyword>
<protein>
    <recommendedName>
        <fullName evidence="6">NAD-dependent protein deacetylase</fullName>
        <ecNumber evidence="6">2.3.1.286</ecNumber>
    </recommendedName>
</protein>
<dbReference type="GO" id="GO:0017136">
    <property type="term" value="F:histone deacetylase activity, NAD-dependent"/>
    <property type="evidence" value="ECO:0007669"/>
    <property type="project" value="InterPro"/>
</dbReference>
<dbReference type="GO" id="GO:0033553">
    <property type="term" value="C:rDNA heterochromatin"/>
    <property type="evidence" value="ECO:0007669"/>
    <property type="project" value="EnsemblFungi"/>
</dbReference>
<keyword evidence="4 6" id="KW-0862">Zinc</keyword>
<feature type="binding site" evidence="8">
    <location>
        <begin position="183"/>
        <end position="184"/>
    </location>
    <ligand>
        <name>NAD(+)</name>
        <dbReference type="ChEBI" id="CHEBI:57540"/>
    </ligand>
</feature>
<dbReference type="InterPro" id="IPR026590">
    <property type="entry name" value="Ssirtuin_cat_dom"/>
</dbReference>
<evidence type="ECO:0000256" key="11">
    <source>
        <dbReference type="SAM" id="MobiDB-lite"/>
    </source>
</evidence>
<dbReference type="GO" id="GO:0005737">
    <property type="term" value="C:cytoplasm"/>
    <property type="evidence" value="ECO:0007669"/>
    <property type="project" value="EnsemblFungi"/>
</dbReference>
<dbReference type="EMBL" id="KE546992">
    <property type="protein sequence ID" value="EPY50640.1"/>
    <property type="molecule type" value="Genomic_DNA"/>
</dbReference>
<reference evidence="13 14" key="1">
    <citation type="journal article" date="2011" name="Science">
        <title>Comparative functional genomics of the fission yeasts.</title>
        <authorList>
            <person name="Rhind N."/>
            <person name="Chen Z."/>
            <person name="Yassour M."/>
            <person name="Thompson D.A."/>
            <person name="Haas B.J."/>
            <person name="Habib N."/>
            <person name="Wapinski I."/>
            <person name="Roy S."/>
            <person name="Lin M.F."/>
            <person name="Heiman D.I."/>
            <person name="Young S.K."/>
            <person name="Furuya K."/>
            <person name="Guo Y."/>
            <person name="Pidoux A."/>
            <person name="Chen H.M."/>
            <person name="Robbertse B."/>
            <person name="Goldberg J.M."/>
            <person name="Aoki K."/>
            <person name="Bayne E.H."/>
            <person name="Berlin A.M."/>
            <person name="Desjardins C.A."/>
            <person name="Dobbs E."/>
            <person name="Dukaj L."/>
            <person name="Fan L."/>
            <person name="FitzGerald M.G."/>
            <person name="French C."/>
            <person name="Gujja S."/>
            <person name="Hansen K."/>
            <person name="Keifenheim D."/>
            <person name="Levin J.Z."/>
            <person name="Mosher R.A."/>
            <person name="Mueller C.A."/>
            <person name="Pfiffner J."/>
            <person name="Priest M."/>
            <person name="Russ C."/>
            <person name="Smialowska A."/>
            <person name="Swoboda P."/>
            <person name="Sykes S.M."/>
            <person name="Vaughn M."/>
            <person name="Vengrova S."/>
            <person name="Yoder R."/>
            <person name="Zeng Q."/>
            <person name="Allshire R."/>
            <person name="Baulcombe D."/>
            <person name="Birren B.W."/>
            <person name="Brown W."/>
            <person name="Ekwall K."/>
            <person name="Kellis M."/>
            <person name="Leatherwood J."/>
            <person name="Levin H."/>
            <person name="Margalit H."/>
            <person name="Martienssen R."/>
            <person name="Nieduszynski C.A."/>
            <person name="Spatafora J.W."/>
            <person name="Friedman N."/>
            <person name="Dalgaard J.Z."/>
            <person name="Baumann P."/>
            <person name="Niki H."/>
            <person name="Regev A."/>
            <person name="Nusbaum C."/>
        </authorList>
    </citation>
    <scope>NUCLEOTIDE SEQUENCE [LARGE SCALE GENOMIC DNA]</scope>
    <source>
        <strain evidence="14">OY26 / ATCC MYA-4695 / CBS 11777 / NBRC 106824 / NRRL Y48691</strain>
    </source>
</reference>
<feature type="binding site" evidence="8">
    <location>
        <begin position="119"/>
        <end position="122"/>
    </location>
    <ligand>
        <name>NAD(+)</name>
        <dbReference type="ChEBI" id="CHEBI:57540"/>
    </ligand>
</feature>
<evidence type="ECO:0000256" key="10">
    <source>
        <dbReference type="PROSITE-ProRule" id="PRU00236"/>
    </source>
</evidence>
<evidence type="ECO:0000256" key="5">
    <source>
        <dbReference type="ARBA" id="ARBA00023027"/>
    </source>
</evidence>
<comment type="caution">
    <text evidence="10">Lacks conserved residue(s) required for the propagation of feature annotation.</text>
</comment>
<dbReference type="GO" id="GO:0008270">
    <property type="term" value="F:zinc ion binding"/>
    <property type="evidence" value="ECO:0007669"/>
    <property type="project" value="UniProtKB-UniRule"/>
</dbReference>
<dbReference type="EC" id="2.3.1.286" evidence="6"/>
<feature type="binding site" evidence="8">
    <location>
        <begin position="47"/>
        <end position="49"/>
    </location>
    <ligand>
        <name>NAD(+)</name>
        <dbReference type="ChEBI" id="CHEBI:57540"/>
    </ligand>
</feature>